<sequence length="179" mass="19626">MGLKAFTGEEVRGRYLATALVDRASYGLQLPVAARMPGWLPRPSIEGVGGRLYVTNLRVAFVAHSVNRLQGTLSIPLTNVVDHHRRRRGLRVGFEVISRTNTHRFLTWGNAVGRDLDRALRDLGPDEYTALGHITATVEAAIASHPGPEGYLEAAHLFQRGTEPQAFDIASVVNHRTAV</sequence>
<protein>
    <submittedName>
        <fullName evidence="1">Uncharacterized protein</fullName>
    </submittedName>
</protein>
<dbReference type="RefSeq" id="WP_398278308.1">
    <property type="nucleotide sequence ID" value="NZ_JBITLV010000002.1"/>
</dbReference>
<comment type="caution">
    <text evidence="1">The sequence shown here is derived from an EMBL/GenBank/DDBJ whole genome shotgun (WGS) entry which is preliminary data.</text>
</comment>
<reference evidence="1 2" key="1">
    <citation type="submission" date="2024-10" db="EMBL/GenBank/DDBJ databases">
        <title>The Natural Products Discovery Center: Release of the First 8490 Sequenced Strains for Exploring Actinobacteria Biosynthetic Diversity.</title>
        <authorList>
            <person name="Kalkreuter E."/>
            <person name="Kautsar S.A."/>
            <person name="Yang D."/>
            <person name="Bader C.D."/>
            <person name="Teijaro C.N."/>
            <person name="Fluegel L."/>
            <person name="Davis C.M."/>
            <person name="Simpson J.R."/>
            <person name="Lauterbach L."/>
            <person name="Steele A.D."/>
            <person name="Gui C."/>
            <person name="Meng S."/>
            <person name="Li G."/>
            <person name="Viehrig K."/>
            <person name="Ye F."/>
            <person name="Su P."/>
            <person name="Kiefer A.F."/>
            <person name="Nichols A."/>
            <person name="Cepeda A.J."/>
            <person name="Yan W."/>
            <person name="Fan B."/>
            <person name="Jiang Y."/>
            <person name="Adhikari A."/>
            <person name="Zheng C.-J."/>
            <person name="Schuster L."/>
            <person name="Cowan T.M."/>
            <person name="Smanski M.J."/>
            <person name="Chevrette M.G."/>
            <person name="De Carvalho L.P.S."/>
            <person name="Shen B."/>
        </authorList>
    </citation>
    <scope>NUCLEOTIDE SEQUENCE [LARGE SCALE GENOMIC DNA]</scope>
    <source>
        <strain evidence="1 2">NPDC049639</strain>
    </source>
</reference>
<name>A0ABW8ALE4_9ACTN</name>
<dbReference type="EMBL" id="JBITLV010000002">
    <property type="protein sequence ID" value="MFI7587184.1"/>
    <property type="molecule type" value="Genomic_DNA"/>
</dbReference>
<dbReference type="Proteomes" id="UP001612915">
    <property type="component" value="Unassembled WGS sequence"/>
</dbReference>
<proteinExistence type="predicted"/>
<evidence type="ECO:0000313" key="1">
    <source>
        <dbReference type="EMBL" id="MFI7587184.1"/>
    </source>
</evidence>
<accession>A0ABW8ALE4</accession>
<evidence type="ECO:0000313" key="2">
    <source>
        <dbReference type="Proteomes" id="UP001612915"/>
    </source>
</evidence>
<keyword evidence="2" id="KW-1185">Reference proteome</keyword>
<gene>
    <name evidence="1" type="ORF">ACIB24_08935</name>
</gene>
<organism evidence="1 2">
    <name type="scientific">Spongisporangium articulatum</name>
    <dbReference type="NCBI Taxonomy" id="3362603"/>
    <lineage>
        <taxon>Bacteria</taxon>
        <taxon>Bacillati</taxon>
        <taxon>Actinomycetota</taxon>
        <taxon>Actinomycetes</taxon>
        <taxon>Kineosporiales</taxon>
        <taxon>Kineosporiaceae</taxon>
        <taxon>Spongisporangium</taxon>
    </lineage>
</organism>